<gene>
    <name evidence="3" type="ORF">BSTOLATCC_MIC59850</name>
</gene>
<comment type="caution">
    <text evidence="3">The sequence shown here is derived from an EMBL/GenBank/DDBJ whole genome shotgun (WGS) entry which is preliminary data.</text>
</comment>
<dbReference type="PANTHER" id="PTHR46093:SF18">
    <property type="entry name" value="FIBRONECTIN TYPE-III DOMAIN-CONTAINING PROTEIN"/>
    <property type="match status" value="1"/>
</dbReference>
<keyword evidence="2" id="KW-0677">Repeat</keyword>
<evidence type="ECO:0000313" key="4">
    <source>
        <dbReference type="Proteomes" id="UP001162131"/>
    </source>
</evidence>
<evidence type="ECO:0000256" key="1">
    <source>
        <dbReference type="ARBA" id="ARBA00022441"/>
    </source>
</evidence>
<keyword evidence="4" id="KW-1185">Reference proteome</keyword>
<proteinExistence type="predicted"/>
<dbReference type="PANTHER" id="PTHR46093">
    <property type="entry name" value="ACYL-COA-BINDING DOMAIN-CONTAINING PROTEIN 5"/>
    <property type="match status" value="1"/>
</dbReference>
<dbReference type="Pfam" id="PF24681">
    <property type="entry name" value="Kelch_KLHDC2_KLHL20_DRC7"/>
    <property type="match status" value="2"/>
</dbReference>
<accession>A0AAU9K9F9</accession>
<dbReference type="Proteomes" id="UP001162131">
    <property type="component" value="Unassembled WGS sequence"/>
</dbReference>
<dbReference type="InterPro" id="IPR011043">
    <property type="entry name" value="Gal_Oxase/kelch_b-propeller"/>
</dbReference>
<dbReference type="InterPro" id="IPR015915">
    <property type="entry name" value="Kelch-typ_b-propeller"/>
</dbReference>
<sequence length="517" mass="58531">MSDSSSSEELSPRQKQLRSFKQTALGMLITSSFTRNPSELLTQKRIQIEQLNSQAFSMHLQNLEQEEENQPNAKNRYYKMPIVKRLPSRYKRISPLKRPSHDLQETKEPDFPEIGEVFWSKIDTHGWIPETRQSASLTEAGSRLYLIGGTSRDVHSDINVYYPSQKKWEKIKAKGIEADPRFGHTAVELRRKIVVYGGETSHSRSNSQLRECLNEVKAFSIDDNEWIYIRTTGVLIQSRKNHCAAVVGKHMLIYGGLNQKNKALGDVAVLNMKNFKWKALEIAGQKPKETAFHACATVLNTEQLRAESIYNIPTASNLDIKIPGIYIFGGVGDDRKPNNDLWILNVGGKTLSWTKPVTTGEPPSPRFQHSMAYNDRAKVLCVFGGRIDTGGSSHYTCFNDIHILKLDNLMWATLRVFGNIPASRSGHSAACAGTKLFIFGGVSNTCFCNSDLYVLELNQKAVRYTIEEEERKKQQEIEMALMKERKTEEHQKRISPAKLRGIERPGVKFHLSDNVSA</sequence>
<evidence type="ECO:0008006" key="5">
    <source>
        <dbReference type="Google" id="ProtNLM"/>
    </source>
</evidence>
<reference evidence="3" key="1">
    <citation type="submission" date="2021-09" db="EMBL/GenBank/DDBJ databases">
        <authorList>
            <consortium name="AG Swart"/>
            <person name="Singh M."/>
            <person name="Singh A."/>
            <person name="Seah K."/>
            <person name="Emmerich C."/>
        </authorList>
    </citation>
    <scope>NUCLEOTIDE SEQUENCE</scope>
    <source>
        <strain evidence="3">ATCC30299</strain>
    </source>
</reference>
<dbReference type="SUPFAM" id="SSF50965">
    <property type="entry name" value="Galactose oxidase, central domain"/>
    <property type="match status" value="1"/>
</dbReference>
<keyword evidence="1" id="KW-0880">Kelch repeat</keyword>
<dbReference type="AlphaFoldDB" id="A0AAU9K9F9"/>
<organism evidence="3 4">
    <name type="scientific">Blepharisma stoltei</name>
    <dbReference type="NCBI Taxonomy" id="1481888"/>
    <lineage>
        <taxon>Eukaryota</taxon>
        <taxon>Sar</taxon>
        <taxon>Alveolata</taxon>
        <taxon>Ciliophora</taxon>
        <taxon>Postciliodesmatophora</taxon>
        <taxon>Heterotrichea</taxon>
        <taxon>Heterotrichida</taxon>
        <taxon>Blepharismidae</taxon>
        <taxon>Blepharisma</taxon>
    </lineage>
</organism>
<dbReference type="EMBL" id="CAJZBQ010000057">
    <property type="protein sequence ID" value="CAG9334048.1"/>
    <property type="molecule type" value="Genomic_DNA"/>
</dbReference>
<protein>
    <recommendedName>
        <fullName evidence="5">Kelch repeat-containing protein</fullName>
    </recommendedName>
</protein>
<evidence type="ECO:0000313" key="3">
    <source>
        <dbReference type="EMBL" id="CAG9334048.1"/>
    </source>
</evidence>
<name>A0AAU9K9F9_9CILI</name>
<dbReference type="Gene3D" id="2.120.10.80">
    <property type="entry name" value="Kelch-type beta propeller"/>
    <property type="match status" value="2"/>
</dbReference>
<evidence type="ECO:0000256" key="2">
    <source>
        <dbReference type="ARBA" id="ARBA00022737"/>
    </source>
</evidence>